<evidence type="ECO:0000313" key="1">
    <source>
        <dbReference type="EMBL" id="VVC39736.1"/>
    </source>
</evidence>
<proteinExistence type="predicted"/>
<dbReference type="AlphaFoldDB" id="A0A5E4N9E9"/>
<gene>
    <name evidence="1" type="ORF">CINCED_3A024545</name>
</gene>
<name>A0A5E4N9E9_9HEMI</name>
<dbReference type="Proteomes" id="UP000325440">
    <property type="component" value="Unassembled WGS sequence"/>
</dbReference>
<accession>A0A5E4N9E9</accession>
<dbReference type="OrthoDB" id="6591957at2759"/>
<sequence>MPSSGSIASDAEYADYVQERLNSVAIYEPGAFSCSSLDDDDVDDVDVKRILAEYGGGLELSDCDSVGFSSAYNAAAAAVAVEEEVAEDEVTGDFYEHWDEALRDVSAVYPPLGVSRAVTGSETLVVPKTGDLTSRMRTIDKCHHDGKDDKSAAGARELRKCLEGALYGRDAEEFVIAQPYCIADKNLDFGKSNISHKAVNESRKKVEDWISKYLIVGQSECRNVVSNG</sequence>
<reference evidence="1 2" key="1">
    <citation type="submission" date="2019-08" db="EMBL/GenBank/DDBJ databases">
        <authorList>
            <person name="Alioto T."/>
            <person name="Alioto T."/>
            <person name="Gomez Garrido J."/>
        </authorList>
    </citation>
    <scope>NUCLEOTIDE SEQUENCE [LARGE SCALE GENOMIC DNA]</scope>
</reference>
<keyword evidence="2" id="KW-1185">Reference proteome</keyword>
<evidence type="ECO:0000313" key="2">
    <source>
        <dbReference type="Proteomes" id="UP000325440"/>
    </source>
</evidence>
<dbReference type="EMBL" id="CABPRJ010001897">
    <property type="protein sequence ID" value="VVC39736.1"/>
    <property type="molecule type" value="Genomic_DNA"/>
</dbReference>
<organism evidence="1 2">
    <name type="scientific">Cinara cedri</name>
    <dbReference type="NCBI Taxonomy" id="506608"/>
    <lineage>
        <taxon>Eukaryota</taxon>
        <taxon>Metazoa</taxon>
        <taxon>Ecdysozoa</taxon>
        <taxon>Arthropoda</taxon>
        <taxon>Hexapoda</taxon>
        <taxon>Insecta</taxon>
        <taxon>Pterygota</taxon>
        <taxon>Neoptera</taxon>
        <taxon>Paraneoptera</taxon>
        <taxon>Hemiptera</taxon>
        <taxon>Sternorrhyncha</taxon>
        <taxon>Aphidomorpha</taxon>
        <taxon>Aphidoidea</taxon>
        <taxon>Aphididae</taxon>
        <taxon>Lachninae</taxon>
        <taxon>Cinara</taxon>
    </lineage>
</organism>
<protein>
    <submittedName>
        <fullName evidence="1">Uncharacterized protein</fullName>
    </submittedName>
</protein>